<feature type="transmembrane region" description="Helical" evidence="2">
    <location>
        <begin position="115"/>
        <end position="132"/>
    </location>
</feature>
<keyword evidence="2" id="KW-0472">Membrane</keyword>
<dbReference type="PANTHER" id="PTHR47293">
    <property type="entry name" value="JACALIN-RELATED LECTIN 3"/>
    <property type="match status" value="1"/>
</dbReference>
<dbReference type="GO" id="GO:0030246">
    <property type="term" value="F:carbohydrate binding"/>
    <property type="evidence" value="ECO:0007669"/>
    <property type="project" value="UniProtKB-KW"/>
</dbReference>
<dbReference type="Proteomes" id="UP000317650">
    <property type="component" value="Chromosome 10"/>
</dbReference>
<keyword evidence="2" id="KW-1133">Transmembrane helix</keyword>
<comment type="caution">
    <text evidence="4">The sequence shown here is derived from an EMBL/GenBank/DDBJ whole genome shotgun (WGS) entry which is preliminary data.</text>
</comment>
<protein>
    <recommendedName>
        <fullName evidence="3">Jacalin-type lectin domain-containing protein</fullName>
    </recommendedName>
</protein>
<dbReference type="Gene3D" id="2.100.10.30">
    <property type="entry name" value="Jacalin-like lectin domain"/>
    <property type="match status" value="3"/>
</dbReference>
<keyword evidence="2" id="KW-0812">Transmembrane</keyword>
<feature type="domain" description="Jacalin-type lectin" evidence="3">
    <location>
        <begin position="502"/>
        <end position="591"/>
    </location>
</feature>
<dbReference type="InterPro" id="IPR004853">
    <property type="entry name" value="Sugar_P_trans_dom"/>
</dbReference>
<evidence type="ECO:0000256" key="2">
    <source>
        <dbReference type="SAM" id="Phobius"/>
    </source>
</evidence>
<organism evidence="4 5">
    <name type="scientific">Musa balbisiana</name>
    <name type="common">Banana</name>
    <dbReference type="NCBI Taxonomy" id="52838"/>
    <lineage>
        <taxon>Eukaryota</taxon>
        <taxon>Viridiplantae</taxon>
        <taxon>Streptophyta</taxon>
        <taxon>Embryophyta</taxon>
        <taxon>Tracheophyta</taxon>
        <taxon>Spermatophyta</taxon>
        <taxon>Magnoliopsida</taxon>
        <taxon>Liliopsida</taxon>
        <taxon>Zingiberales</taxon>
        <taxon>Musaceae</taxon>
        <taxon>Musa</taxon>
    </lineage>
</organism>
<gene>
    <name evidence="4" type="ORF">C4D60_Mb10t02070</name>
</gene>
<dbReference type="PANTHER" id="PTHR47293:SF74">
    <property type="entry name" value="JACALIN-TYPE LECTIN DOMAIN-CONTAINING PROTEIN"/>
    <property type="match status" value="1"/>
</dbReference>
<evidence type="ECO:0000259" key="3">
    <source>
        <dbReference type="PROSITE" id="PS51752"/>
    </source>
</evidence>
<evidence type="ECO:0000313" key="5">
    <source>
        <dbReference type="Proteomes" id="UP000317650"/>
    </source>
</evidence>
<accession>A0A4S8IU02</accession>
<dbReference type="Pfam" id="PF03151">
    <property type="entry name" value="TPT"/>
    <property type="match status" value="1"/>
</dbReference>
<feature type="transmembrane region" description="Helical" evidence="2">
    <location>
        <begin position="47"/>
        <end position="70"/>
    </location>
</feature>
<name>A0A4S8IU02_MUSBA</name>
<dbReference type="AlphaFoldDB" id="A0A4S8IU02"/>
<keyword evidence="5" id="KW-1185">Reference proteome</keyword>
<evidence type="ECO:0000313" key="4">
    <source>
        <dbReference type="EMBL" id="THU52257.1"/>
    </source>
</evidence>
<dbReference type="InterPro" id="IPR036404">
    <property type="entry name" value="Jacalin-like_lectin_dom_sf"/>
</dbReference>
<feature type="transmembrane region" description="Helical" evidence="2">
    <location>
        <begin position="182"/>
        <end position="202"/>
    </location>
</feature>
<dbReference type="EMBL" id="PYDT01000008">
    <property type="protein sequence ID" value="THU52257.1"/>
    <property type="molecule type" value="Genomic_DNA"/>
</dbReference>
<evidence type="ECO:0000256" key="1">
    <source>
        <dbReference type="ARBA" id="ARBA00022734"/>
    </source>
</evidence>
<feature type="transmembrane region" description="Helical" evidence="2">
    <location>
        <begin position="208"/>
        <end position="225"/>
    </location>
</feature>
<dbReference type="Pfam" id="PF01419">
    <property type="entry name" value="Jacalin"/>
    <property type="match status" value="3"/>
</dbReference>
<dbReference type="PROSITE" id="PS51752">
    <property type="entry name" value="JACALIN_LECTIN"/>
    <property type="match status" value="1"/>
</dbReference>
<dbReference type="InterPro" id="IPR001229">
    <property type="entry name" value="Jacalin-like_lectin_dom"/>
</dbReference>
<feature type="transmembrane region" description="Helical" evidence="2">
    <location>
        <begin position="82"/>
        <end position="103"/>
    </location>
</feature>
<sequence>MSTKGNWSPPSVSGRLVTIGLVASWYSSNIGVLLLNKYLLSNYGFKYPIFLTMCHMTACSLLSYVAIAWLRVVPMQTVRSRLQFVKIAALSVVFCGSVVSGNVSLRYLPVSFNQAVGATTPFFTAVFAYIITVKREAWLTYVTLIPVVAGVVIASGCNTVALYQYRAVRISVCRWTYMYRPYWTVLGNAKGAVAVVVSILIFKNPVTVTGMLGYSVTVIGVVLYSEAKKRNNFDQGVRFSFPISGGKVVGFHGNAGWYLDSIGFYLKQVRSPSLSKALVSFQSLAANMEGAASQGYDIVLAVRGRGQNFTVLSNTNTRELAWPSQDYRGLDLKNKMISFPSYATSEKDPQPQEVPGVESVEQYLMMVCTQIAFDFPFEILTHVTGYFGTTMLMELAAVKSLMFHTTRRDYGLRGRAGNILLLLVDGIIIGFHGRSGWYIDSVSVHSLKGKVPSTYGHANDSKRCNDKALSLLDYPSWSGKPGDSTKEIAEEVTYGLIKEPAPSGPGPWGGDGSKPWDDGVYSGTKRVHITRGDAINSVQIEYNRSGQSVWSTRHGSSGETSHQVKFDYPDEILDCITGYTAPSTVATGSRS</sequence>
<proteinExistence type="predicted"/>
<feature type="transmembrane region" description="Helical" evidence="2">
    <location>
        <begin position="12"/>
        <end position="35"/>
    </location>
</feature>
<reference evidence="4 5" key="1">
    <citation type="journal article" date="2019" name="Nat. Plants">
        <title>Genome sequencing of Musa balbisiana reveals subgenome evolution and function divergence in polyploid bananas.</title>
        <authorList>
            <person name="Yao X."/>
        </authorList>
    </citation>
    <scope>NUCLEOTIDE SEQUENCE [LARGE SCALE GENOMIC DNA]</scope>
    <source>
        <strain evidence="5">cv. DH-PKW</strain>
        <tissue evidence="4">Leaves</tissue>
    </source>
</reference>
<keyword evidence="1" id="KW-0430">Lectin</keyword>
<dbReference type="SUPFAM" id="SSF51101">
    <property type="entry name" value="Mannose-binding lectins"/>
    <property type="match status" value="3"/>
</dbReference>
<feature type="transmembrane region" description="Helical" evidence="2">
    <location>
        <begin position="138"/>
        <end position="161"/>
    </location>
</feature>